<dbReference type="OrthoDB" id="10313639at2759"/>
<dbReference type="AlphaFoldDB" id="A0A427Y7V2"/>
<keyword evidence="3" id="KW-1185">Reference proteome</keyword>
<name>A0A427Y7V2_9TREE</name>
<organism evidence="2 3">
    <name type="scientific">Saitozyma podzolica</name>
    <dbReference type="NCBI Taxonomy" id="1890683"/>
    <lineage>
        <taxon>Eukaryota</taxon>
        <taxon>Fungi</taxon>
        <taxon>Dikarya</taxon>
        <taxon>Basidiomycota</taxon>
        <taxon>Agaricomycotina</taxon>
        <taxon>Tremellomycetes</taxon>
        <taxon>Tremellales</taxon>
        <taxon>Trimorphomycetaceae</taxon>
        <taxon>Saitozyma</taxon>
    </lineage>
</organism>
<feature type="region of interest" description="Disordered" evidence="1">
    <location>
        <begin position="172"/>
        <end position="208"/>
    </location>
</feature>
<dbReference type="EMBL" id="RSCD01000018">
    <property type="protein sequence ID" value="RSH87161.1"/>
    <property type="molecule type" value="Genomic_DNA"/>
</dbReference>
<proteinExistence type="predicted"/>
<dbReference type="Proteomes" id="UP000279259">
    <property type="component" value="Unassembled WGS sequence"/>
</dbReference>
<protein>
    <submittedName>
        <fullName evidence="2">Uncharacterized protein</fullName>
    </submittedName>
</protein>
<accession>A0A427Y7V2</accession>
<feature type="compositionally biased region" description="Low complexity" evidence="1">
    <location>
        <begin position="172"/>
        <end position="182"/>
    </location>
</feature>
<evidence type="ECO:0000313" key="3">
    <source>
        <dbReference type="Proteomes" id="UP000279259"/>
    </source>
</evidence>
<comment type="caution">
    <text evidence="2">The sequence shown here is derived from an EMBL/GenBank/DDBJ whole genome shotgun (WGS) entry which is preliminary data.</text>
</comment>
<reference evidence="2 3" key="1">
    <citation type="submission" date="2018-11" db="EMBL/GenBank/DDBJ databases">
        <title>Genome sequence of Saitozyma podzolica DSM 27192.</title>
        <authorList>
            <person name="Aliyu H."/>
            <person name="Gorte O."/>
            <person name="Ochsenreither K."/>
        </authorList>
    </citation>
    <scope>NUCLEOTIDE SEQUENCE [LARGE SCALE GENOMIC DNA]</scope>
    <source>
        <strain evidence="2 3">DSM 27192</strain>
    </source>
</reference>
<sequence length="426" mass="46880">MDNSTVASEGSRVVRFENQEATLGVVRARVNTILLERGQLSEKRDELAVGGEDYVFGTTDEPSGSSLLFVSVDETDESLKWLLYANQNPGALSRINPTLAVFVKSFDSAQHGVNTLDLVHTFVKRLRRGTQQDLVLAGSLGQCFEVDPDGLATSLAYMQELWDAFLESNADDNASNADGASGTASSITMREDEPDQPSPPSETNVTFVPVPPAVMDKARDGLAIRPDQSSLGLVTKGGHPILRGLLEAHCDTQVAFEDDPYTFNPSTDAHASTLVCNEFGVPFLIFPRDSGVDSTWTSTIQPYFNDLVDLEKKPMTAIEVARTFFHQLKTKMQGNSELNSLLAPSFARDDRGTSTSLMYGQSQASQEFRHDGRRVHPKFSLVRPEDFLDALRTKRILSYKLSIFQPDPLLDSLLQVTSRPLRTKAT</sequence>
<evidence type="ECO:0000256" key="1">
    <source>
        <dbReference type="SAM" id="MobiDB-lite"/>
    </source>
</evidence>
<evidence type="ECO:0000313" key="2">
    <source>
        <dbReference type="EMBL" id="RSH87161.1"/>
    </source>
</evidence>
<gene>
    <name evidence="2" type="ORF">EHS25_003652</name>
</gene>